<accession>A0A8S5M992</accession>
<dbReference type="Pfam" id="PF05489">
    <property type="entry name" value="Phage_tail_X"/>
    <property type="match status" value="1"/>
</dbReference>
<protein>
    <submittedName>
        <fullName evidence="1">Tail protein</fullName>
    </submittedName>
</protein>
<dbReference type="EMBL" id="BK014846">
    <property type="protein sequence ID" value="DAD78523.1"/>
    <property type="molecule type" value="Genomic_DNA"/>
</dbReference>
<proteinExistence type="predicted"/>
<reference evidence="1" key="1">
    <citation type="journal article" date="2021" name="Proc. Natl. Acad. Sci. U.S.A.">
        <title>A Catalog of Tens of Thousands of Viruses from Human Metagenomes Reveals Hidden Associations with Chronic Diseases.</title>
        <authorList>
            <person name="Tisza M.J."/>
            <person name="Buck C.B."/>
        </authorList>
    </citation>
    <scope>NUCLEOTIDE SEQUENCE</scope>
    <source>
        <strain evidence="1">CtCiv1</strain>
    </source>
</reference>
<organism evidence="1">
    <name type="scientific">Caudovirales sp. ctCiv1</name>
    <dbReference type="NCBI Taxonomy" id="2826769"/>
    <lineage>
        <taxon>Viruses</taxon>
        <taxon>Duplodnaviria</taxon>
        <taxon>Heunggongvirae</taxon>
        <taxon>Uroviricota</taxon>
        <taxon>Caudoviricetes</taxon>
    </lineage>
</organism>
<dbReference type="InterPro" id="IPR008861">
    <property type="entry name" value="GpX-like"/>
</dbReference>
<evidence type="ECO:0000313" key="1">
    <source>
        <dbReference type="EMBL" id="DAD78523.1"/>
    </source>
</evidence>
<name>A0A8S5M992_9CAUD</name>
<sequence length="68" mass="7777">MNTYTTKQGDTWDLISFYVYGIEGHADLIMKSNPRLIDTFVFSAGIEVNIPELNVSNDILPPWRTIDE</sequence>